<keyword evidence="8" id="KW-0812">Transmembrane</keyword>
<evidence type="ECO:0000256" key="8">
    <source>
        <dbReference type="SAM" id="Phobius"/>
    </source>
</evidence>
<dbReference type="PANTHER" id="PTHR43739">
    <property type="entry name" value="XYLOGLUCANASE (EUROFUNG)"/>
    <property type="match status" value="1"/>
</dbReference>
<proteinExistence type="inferred from homology"/>
<accession>A0AAD5SNS8</accession>
<feature type="transmembrane region" description="Helical" evidence="8">
    <location>
        <begin position="205"/>
        <end position="223"/>
    </location>
</feature>
<keyword evidence="8" id="KW-1133">Transmembrane helix</keyword>
<name>A0AAD5SNS8_9FUNG</name>
<dbReference type="Gene3D" id="2.130.10.10">
    <property type="entry name" value="YVTN repeat-like/Quinoprotein amine dehydrogenase"/>
    <property type="match status" value="2"/>
</dbReference>
<dbReference type="GO" id="GO:0010411">
    <property type="term" value="P:xyloglucan metabolic process"/>
    <property type="evidence" value="ECO:0007669"/>
    <property type="project" value="TreeGrafter"/>
</dbReference>
<keyword evidence="10" id="KW-1185">Reference proteome</keyword>
<keyword evidence="2" id="KW-0378">Hydrolase</keyword>
<keyword evidence="4" id="KW-0326">Glycosidase</keyword>
<sequence length="224" mass="23421">VSTTTTVKPTTTTTTTTTTTAASSHISTTTTTTAKSTTTTTKPTTTTTTITTKVPTTTTTTATTTTITTTTKAPTTTTTTTTTATTTAATTAKSTTTTATSTSTSTSTPTVGPYTWGRVKIGGGGFVPSIIFNPTQENLIYARTDVGGSYRWNETTQSWKSLSEWIPSTTFGYVGSDALATDPVDPTRLYIAAGLYSNSWDPNNGLLLLAGSLFIFFLLVCLFV</sequence>
<feature type="region of interest" description="Disordered" evidence="7">
    <location>
        <begin position="71"/>
        <end position="109"/>
    </location>
</feature>
<evidence type="ECO:0000256" key="2">
    <source>
        <dbReference type="ARBA" id="ARBA00022801"/>
    </source>
</evidence>
<comment type="caution">
    <text evidence="9">The sequence shown here is derived from an EMBL/GenBank/DDBJ whole genome shotgun (WGS) entry which is preliminary data.</text>
</comment>
<keyword evidence="3" id="KW-0119">Carbohydrate metabolism</keyword>
<dbReference type="SUPFAM" id="SSF110296">
    <property type="entry name" value="Oligoxyloglucan reducing end-specific cellobiohydrolase"/>
    <property type="match status" value="1"/>
</dbReference>
<gene>
    <name evidence="9" type="ORF">HK100_010737</name>
</gene>
<dbReference type="InterPro" id="IPR015943">
    <property type="entry name" value="WD40/YVTN_repeat-like_dom_sf"/>
</dbReference>
<feature type="non-terminal residue" evidence="9">
    <location>
        <position position="1"/>
    </location>
</feature>
<evidence type="ECO:0000256" key="6">
    <source>
        <dbReference type="ARBA" id="ARBA00037986"/>
    </source>
</evidence>
<evidence type="ECO:0000256" key="4">
    <source>
        <dbReference type="ARBA" id="ARBA00023295"/>
    </source>
</evidence>
<comment type="similarity">
    <text evidence="6">Belongs to the glycosyl hydrolase 74 family.</text>
</comment>
<protein>
    <submittedName>
        <fullName evidence="9">Uncharacterized protein</fullName>
    </submittedName>
</protein>
<dbReference type="GO" id="GO:0000272">
    <property type="term" value="P:polysaccharide catabolic process"/>
    <property type="evidence" value="ECO:0007669"/>
    <property type="project" value="UniProtKB-KW"/>
</dbReference>
<evidence type="ECO:0000313" key="9">
    <source>
        <dbReference type="EMBL" id="KAJ3078405.1"/>
    </source>
</evidence>
<evidence type="ECO:0000256" key="1">
    <source>
        <dbReference type="ARBA" id="ARBA00022729"/>
    </source>
</evidence>
<organism evidence="9 10">
    <name type="scientific">Physocladia obscura</name>
    <dbReference type="NCBI Taxonomy" id="109957"/>
    <lineage>
        <taxon>Eukaryota</taxon>
        <taxon>Fungi</taxon>
        <taxon>Fungi incertae sedis</taxon>
        <taxon>Chytridiomycota</taxon>
        <taxon>Chytridiomycota incertae sedis</taxon>
        <taxon>Chytridiomycetes</taxon>
        <taxon>Chytridiales</taxon>
        <taxon>Chytriomycetaceae</taxon>
        <taxon>Physocladia</taxon>
    </lineage>
</organism>
<dbReference type="EMBL" id="JADGJH010006028">
    <property type="protein sequence ID" value="KAJ3078405.1"/>
    <property type="molecule type" value="Genomic_DNA"/>
</dbReference>
<evidence type="ECO:0000256" key="3">
    <source>
        <dbReference type="ARBA" id="ARBA00023277"/>
    </source>
</evidence>
<dbReference type="AlphaFoldDB" id="A0AAD5SNS8"/>
<dbReference type="InterPro" id="IPR052025">
    <property type="entry name" value="Xyloglucanase_GH74"/>
</dbReference>
<dbReference type="Proteomes" id="UP001211907">
    <property type="component" value="Unassembled WGS sequence"/>
</dbReference>
<keyword evidence="8" id="KW-0472">Membrane</keyword>
<keyword evidence="1" id="KW-0732">Signal</keyword>
<evidence type="ECO:0000256" key="7">
    <source>
        <dbReference type="SAM" id="MobiDB-lite"/>
    </source>
</evidence>
<dbReference type="PANTHER" id="PTHR43739:SF2">
    <property type="entry name" value="OLIGOXYLOGLUCAN-REDUCING END-SPECIFIC XYLOGLUCANASE-RELATED"/>
    <property type="match status" value="1"/>
</dbReference>
<keyword evidence="5" id="KW-0624">Polysaccharide degradation</keyword>
<evidence type="ECO:0000256" key="5">
    <source>
        <dbReference type="ARBA" id="ARBA00023326"/>
    </source>
</evidence>
<dbReference type="GO" id="GO:0016798">
    <property type="term" value="F:hydrolase activity, acting on glycosyl bonds"/>
    <property type="evidence" value="ECO:0007669"/>
    <property type="project" value="UniProtKB-KW"/>
</dbReference>
<evidence type="ECO:0000313" key="10">
    <source>
        <dbReference type="Proteomes" id="UP001211907"/>
    </source>
</evidence>
<reference evidence="9" key="1">
    <citation type="submission" date="2020-05" db="EMBL/GenBank/DDBJ databases">
        <title>Phylogenomic resolution of chytrid fungi.</title>
        <authorList>
            <person name="Stajich J.E."/>
            <person name="Amses K."/>
            <person name="Simmons R."/>
            <person name="Seto K."/>
            <person name="Myers J."/>
            <person name="Bonds A."/>
            <person name="Quandt C.A."/>
            <person name="Barry K."/>
            <person name="Liu P."/>
            <person name="Grigoriev I."/>
            <person name="Longcore J.E."/>
            <person name="James T.Y."/>
        </authorList>
    </citation>
    <scope>NUCLEOTIDE SEQUENCE</scope>
    <source>
        <strain evidence="9">JEL0513</strain>
    </source>
</reference>